<dbReference type="Gene3D" id="1.20.890.10">
    <property type="entry name" value="cAMP-dependent protein kinase regulatory subunit, dimerization-anchoring domain"/>
    <property type="match status" value="1"/>
</dbReference>
<proteinExistence type="predicted"/>
<sequence>MAGKNVTNNFTHNLVQEPKKLDLNTKLLFDDKLNRLHEWFNIDSKYSENEIAKYVLENDNIEIRRNRKTVDYLEVLFNPKMFKEYILITQNNFILFDQKEFDKLFDSILFSIPIQIKDKKSENEVNLIKSKINKINGTFNTLQTMISNIIIENEEVNEKSNQLLKETIKKKHLLENMKVVNFLIECINPILVNGILEIMKKMPSDPTDFLVEYIYNHNMYNPCVSSPLNKKSKVANSLNKHLL</sequence>
<name>A0A8B8FXD8_9HEMI</name>
<dbReference type="RefSeq" id="XP_025415016.1">
    <property type="nucleotide sequence ID" value="XM_025559231.1"/>
</dbReference>
<dbReference type="Pfam" id="PF05186">
    <property type="entry name" value="Dpy-30"/>
    <property type="match status" value="1"/>
</dbReference>
<organism evidence="1 2">
    <name type="scientific">Sipha flava</name>
    <name type="common">yellow sugarcane aphid</name>
    <dbReference type="NCBI Taxonomy" id="143950"/>
    <lineage>
        <taxon>Eukaryota</taxon>
        <taxon>Metazoa</taxon>
        <taxon>Ecdysozoa</taxon>
        <taxon>Arthropoda</taxon>
        <taxon>Hexapoda</taxon>
        <taxon>Insecta</taxon>
        <taxon>Pterygota</taxon>
        <taxon>Neoptera</taxon>
        <taxon>Paraneoptera</taxon>
        <taxon>Hemiptera</taxon>
        <taxon>Sternorrhyncha</taxon>
        <taxon>Aphidomorpha</taxon>
        <taxon>Aphidoidea</taxon>
        <taxon>Aphididae</taxon>
        <taxon>Sipha</taxon>
    </lineage>
</organism>
<protein>
    <submittedName>
        <fullName evidence="2">Uncharacterized protein LOC112686796</fullName>
    </submittedName>
</protein>
<dbReference type="CDD" id="cd22967">
    <property type="entry name" value="DD_AK7"/>
    <property type="match status" value="1"/>
</dbReference>
<dbReference type="AlphaFoldDB" id="A0A8B8FXD8"/>
<dbReference type="InterPro" id="IPR007858">
    <property type="entry name" value="Dpy-30_motif"/>
</dbReference>
<gene>
    <name evidence="2" type="primary">LOC112686796</name>
</gene>
<evidence type="ECO:0000313" key="1">
    <source>
        <dbReference type="Proteomes" id="UP000694846"/>
    </source>
</evidence>
<keyword evidence="1" id="KW-1185">Reference proteome</keyword>
<reference evidence="2" key="1">
    <citation type="submission" date="2025-08" db="UniProtKB">
        <authorList>
            <consortium name="RefSeq"/>
        </authorList>
    </citation>
    <scope>IDENTIFICATION</scope>
    <source>
        <tissue evidence="2">Whole body</tissue>
    </source>
</reference>
<dbReference type="OrthoDB" id="10262413at2759"/>
<dbReference type="InterPro" id="IPR047499">
    <property type="entry name" value="DD_AK7"/>
</dbReference>
<accession>A0A8B8FXD8</accession>
<evidence type="ECO:0000313" key="2">
    <source>
        <dbReference type="RefSeq" id="XP_025415016.1"/>
    </source>
</evidence>
<dbReference type="Proteomes" id="UP000694846">
    <property type="component" value="Unplaced"/>
</dbReference>
<dbReference type="GeneID" id="112686796"/>